<gene>
    <name evidence="3" type="ORF">ODALV1_LOCUS16578</name>
</gene>
<keyword evidence="2" id="KW-0732">Signal</keyword>
<feature type="chain" id="PRO_5045986691" description="Ionotropic glutamate receptor C-terminal domain-containing protein" evidence="2">
    <location>
        <begin position="18"/>
        <end position="652"/>
    </location>
</feature>
<reference evidence="3 4" key="1">
    <citation type="submission" date="2024-08" db="EMBL/GenBank/DDBJ databases">
        <authorList>
            <person name="Cucini C."/>
            <person name="Frati F."/>
        </authorList>
    </citation>
    <scope>NUCLEOTIDE SEQUENCE [LARGE SCALE GENOMIC DNA]</scope>
</reference>
<keyword evidence="1" id="KW-0472">Membrane</keyword>
<evidence type="ECO:0000313" key="4">
    <source>
        <dbReference type="Proteomes" id="UP001642540"/>
    </source>
</evidence>
<evidence type="ECO:0000256" key="2">
    <source>
        <dbReference type="SAM" id="SignalP"/>
    </source>
</evidence>
<keyword evidence="4" id="KW-1185">Reference proteome</keyword>
<evidence type="ECO:0008006" key="5">
    <source>
        <dbReference type="Google" id="ProtNLM"/>
    </source>
</evidence>
<feature type="signal peptide" evidence="2">
    <location>
        <begin position="1"/>
        <end position="17"/>
    </location>
</feature>
<keyword evidence="1" id="KW-1133">Transmembrane helix</keyword>
<sequence>MFLKLIKALILLSLASASLPSSEKVTKRTKPCPFQLLKHFNNHADKYVLHFIKTKRLQDYQLSPHESVRSRSLIFETKLDMSTGIYRFSDTFNVIIYHLNQRRDYIKQLDTLSLIYNFVVPSRTICLFINQYIGQETLARNRKLTNWSPDIQVFAALKLILTLSQRNQCNRNETTVTVICAGYCTPTSWNFTDFEENYLVSSVYSLHRSLFWNGNRKVLPGLVSDKDSFIADTPKQNQGVCLSTSNRIDYKCKDGIMTMLTYSKVHNITINLQDLSMKNIVKFGVGTVYNGPEQLTFSIRFFHNSLPSSFISQLAFQKFDSQRFVYCPRIKKTAAFAEFGIWYEPVTAETWTTLIFLMGFATVCSYIHHRRITSVLGDLLQYWAAVFGASFKIRYFLVISALSFFLSQIYSNGFTSIITVGHSPEKIKTVEQLIKKGYKILVDAEEMGTDYEKIYGDTFRRLGLSTDGVFLITESVNVDDTVSMIVKNNNSLFAFGIKMSLADYYVAIAAEMLRTQNSTTDKFACSAVEQTVLEGQDTSILESENNYWLQITAQRIRAMGLYTKWNEWSQWHNMLKLRALDQKNRGDPDFVDWPKFLAVLLAWGTLLSISFAFWCIEKSMFQKVSGNIKKICLEFIQIIARLVNDLKTRLNR</sequence>
<feature type="transmembrane region" description="Helical" evidence="1">
    <location>
        <begin position="596"/>
        <end position="616"/>
    </location>
</feature>
<keyword evidence="1" id="KW-0812">Transmembrane</keyword>
<organism evidence="3 4">
    <name type="scientific">Orchesella dallaii</name>
    <dbReference type="NCBI Taxonomy" id="48710"/>
    <lineage>
        <taxon>Eukaryota</taxon>
        <taxon>Metazoa</taxon>
        <taxon>Ecdysozoa</taxon>
        <taxon>Arthropoda</taxon>
        <taxon>Hexapoda</taxon>
        <taxon>Collembola</taxon>
        <taxon>Entomobryomorpha</taxon>
        <taxon>Entomobryoidea</taxon>
        <taxon>Orchesellidae</taxon>
        <taxon>Orchesellinae</taxon>
        <taxon>Orchesella</taxon>
    </lineage>
</organism>
<evidence type="ECO:0000256" key="1">
    <source>
        <dbReference type="SAM" id="Phobius"/>
    </source>
</evidence>
<proteinExistence type="predicted"/>
<dbReference type="Proteomes" id="UP001642540">
    <property type="component" value="Unassembled WGS sequence"/>
</dbReference>
<accession>A0ABP1R0U6</accession>
<evidence type="ECO:0000313" key="3">
    <source>
        <dbReference type="EMBL" id="CAL8114708.1"/>
    </source>
</evidence>
<name>A0ABP1R0U6_9HEXA</name>
<comment type="caution">
    <text evidence="3">The sequence shown here is derived from an EMBL/GenBank/DDBJ whole genome shotgun (WGS) entry which is preliminary data.</text>
</comment>
<dbReference type="EMBL" id="CAXLJM020000050">
    <property type="protein sequence ID" value="CAL8114708.1"/>
    <property type="molecule type" value="Genomic_DNA"/>
</dbReference>
<protein>
    <recommendedName>
        <fullName evidence="5">Ionotropic glutamate receptor C-terminal domain-containing protein</fullName>
    </recommendedName>
</protein>